<protein>
    <recommendedName>
        <fullName evidence="1">Alcohol dehydrogenase-like N-terminal domain-containing protein</fullName>
    </recommendedName>
</protein>
<dbReference type="Gene3D" id="3.90.180.10">
    <property type="entry name" value="Medium-chain alcohol dehydrogenases, catalytic domain"/>
    <property type="match status" value="1"/>
</dbReference>
<organism evidence="2">
    <name type="scientific">marine metagenome</name>
    <dbReference type="NCBI Taxonomy" id="408172"/>
    <lineage>
        <taxon>unclassified sequences</taxon>
        <taxon>metagenomes</taxon>
        <taxon>ecological metagenomes</taxon>
    </lineage>
</organism>
<feature type="domain" description="Alcohol dehydrogenase-like N-terminal" evidence="1">
    <location>
        <begin position="30"/>
        <end position="117"/>
    </location>
</feature>
<proteinExistence type="predicted"/>
<dbReference type="InterPro" id="IPR051397">
    <property type="entry name" value="Zn-ADH-like_protein"/>
</dbReference>
<dbReference type="InterPro" id="IPR013154">
    <property type="entry name" value="ADH-like_N"/>
</dbReference>
<dbReference type="Pfam" id="PF08240">
    <property type="entry name" value="ADH_N"/>
    <property type="match status" value="1"/>
</dbReference>
<evidence type="ECO:0000259" key="1">
    <source>
        <dbReference type="Pfam" id="PF08240"/>
    </source>
</evidence>
<accession>A0A382VN28</accession>
<dbReference type="EMBL" id="UINC01153234">
    <property type="protein sequence ID" value="SVD47834.1"/>
    <property type="molecule type" value="Genomic_DNA"/>
</dbReference>
<name>A0A382VN28_9ZZZZ</name>
<dbReference type="AlphaFoldDB" id="A0A382VN28"/>
<evidence type="ECO:0000313" key="2">
    <source>
        <dbReference type="EMBL" id="SVD47834.1"/>
    </source>
</evidence>
<dbReference type="PANTHER" id="PTHR43677:SF1">
    <property type="entry name" value="ACRYLYL-COA REDUCTASE ACUI-RELATED"/>
    <property type="match status" value="1"/>
</dbReference>
<dbReference type="PANTHER" id="PTHR43677">
    <property type="entry name" value="SHORT-CHAIN DEHYDROGENASE/REDUCTASE"/>
    <property type="match status" value="1"/>
</dbReference>
<sequence length="119" mass="13093">MKEFRAFRVRSENNKIIGRVEKLNIDALSQGDVVIKTAYSSVNYKDALAGTGTLKLIHKFPRVIGINVSGNVVSSSDKRFKDGDAVLVTGYEFGIGHDGGFSEYCRVPADWVVPLPDKM</sequence>
<reference evidence="2" key="1">
    <citation type="submission" date="2018-05" db="EMBL/GenBank/DDBJ databases">
        <authorList>
            <person name="Lanie J.A."/>
            <person name="Ng W.-L."/>
            <person name="Kazmierczak K.M."/>
            <person name="Andrzejewski T.M."/>
            <person name="Davidsen T.M."/>
            <person name="Wayne K.J."/>
            <person name="Tettelin H."/>
            <person name="Glass J.I."/>
            <person name="Rusch D."/>
            <person name="Podicherti R."/>
            <person name="Tsui H.-C.T."/>
            <person name="Winkler M.E."/>
        </authorList>
    </citation>
    <scope>NUCLEOTIDE SEQUENCE</scope>
</reference>
<feature type="non-terminal residue" evidence="2">
    <location>
        <position position="119"/>
    </location>
</feature>
<gene>
    <name evidence="2" type="ORF">METZ01_LOCUS400688</name>
</gene>
<dbReference type="GO" id="GO:0043957">
    <property type="term" value="F:acryloyl-CoA reductase (NADPH) activity"/>
    <property type="evidence" value="ECO:0007669"/>
    <property type="project" value="TreeGrafter"/>
</dbReference>
<dbReference type="SUPFAM" id="SSF50129">
    <property type="entry name" value="GroES-like"/>
    <property type="match status" value="1"/>
</dbReference>
<dbReference type="InterPro" id="IPR011032">
    <property type="entry name" value="GroES-like_sf"/>
</dbReference>